<comment type="caution">
    <text evidence="1">The sequence shown here is derived from an EMBL/GenBank/DDBJ whole genome shotgun (WGS) entry which is preliminary data.</text>
</comment>
<keyword evidence="2" id="KW-1185">Reference proteome</keyword>
<dbReference type="EMBL" id="JABFUD020000006">
    <property type="protein sequence ID" value="KAI5078707.1"/>
    <property type="molecule type" value="Genomic_DNA"/>
</dbReference>
<dbReference type="OrthoDB" id="1927265at2759"/>
<protein>
    <submittedName>
        <fullName evidence="1">Uncharacterized protein</fullName>
    </submittedName>
</protein>
<name>A0A9D4V3K4_ADICA</name>
<proteinExistence type="predicted"/>
<dbReference type="Proteomes" id="UP000886520">
    <property type="component" value="Chromosome 6"/>
</dbReference>
<organism evidence="1 2">
    <name type="scientific">Adiantum capillus-veneris</name>
    <name type="common">Maidenhair fern</name>
    <dbReference type="NCBI Taxonomy" id="13818"/>
    <lineage>
        <taxon>Eukaryota</taxon>
        <taxon>Viridiplantae</taxon>
        <taxon>Streptophyta</taxon>
        <taxon>Embryophyta</taxon>
        <taxon>Tracheophyta</taxon>
        <taxon>Polypodiopsida</taxon>
        <taxon>Polypodiidae</taxon>
        <taxon>Polypodiales</taxon>
        <taxon>Pteridineae</taxon>
        <taxon>Pteridaceae</taxon>
        <taxon>Vittarioideae</taxon>
        <taxon>Adiantum</taxon>
    </lineage>
</organism>
<accession>A0A9D4V3K4</accession>
<gene>
    <name evidence="1" type="ORF">GOP47_0006378</name>
</gene>
<evidence type="ECO:0000313" key="1">
    <source>
        <dbReference type="EMBL" id="KAI5078707.1"/>
    </source>
</evidence>
<reference evidence="1" key="1">
    <citation type="submission" date="2021-01" db="EMBL/GenBank/DDBJ databases">
        <title>Adiantum capillus-veneris genome.</title>
        <authorList>
            <person name="Fang Y."/>
            <person name="Liao Q."/>
        </authorList>
    </citation>
    <scope>NUCLEOTIDE SEQUENCE</scope>
    <source>
        <strain evidence="1">H3</strain>
        <tissue evidence="1">Leaf</tissue>
    </source>
</reference>
<sequence length="117" mass="13201">MRSSKMDARGLPLVVLPWIELGRLRERERWQATGIALLEQAVRKEIGALMREASSLIPTPTLDTHPSARLRPAPPARQESIDLKQLLTTQLKASDTNIASIFSQFKQFFPPMKIEVP</sequence>
<evidence type="ECO:0000313" key="2">
    <source>
        <dbReference type="Proteomes" id="UP000886520"/>
    </source>
</evidence>
<dbReference type="AlphaFoldDB" id="A0A9D4V3K4"/>